<evidence type="ECO:0000313" key="1">
    <source>
        <dbReference type="EMBL" id="NYI85554.1"/>
    </source>
</evidence>
<keyword evidence="1" id="KW-0315">Glutamine amidotransferase</keyword>
<dbReference type="GO" id="GO:0016740">
    <property type="term" value="F:transferase activity"/>
    <property type="evidence" value="ECO:0007669"/>
    <property type="project" value="UniProtKB-KW"/>
</dbReference>
<dbReference type="Proteomes" id="UP000587002">
    <property type="component" value="Unassembled WGS sequence"/>
</dbReference>
<dbReference type="PROSITE" id="PS51273">
    <property type="entry name" value="GATASE_TYPE_1"/>
    <property type="match status" value="1"/>
</dbReference>
<sequence length="242" mass="25964">MVSNGSDRPIIGISTYVETARWGVWHREAALLPTSYVQAVHRGGGVPVLLPVLPDGPDLSAVDAVVLAGGPDVDPAGYGQPPHHELGPVRPERDAWEVRLLRAALDRDLPVLGVCRGAQVMNVAFGGTLHQHLPELVEHRRHQPEPAVFGSTRVALRAGSRIAAVLGEEVVVPCYHHQAIAEVAAELDVVGRADDGTVEAVELPGRRFAIGVQWHPEEDTVDDRLFAALAAAAREGRGEHRT</sequence>
<dbReference type="PANTHER" id="PTHR43235:SF1">
    <property type="entry name" value="GLUTAMINE AMIDOTRANSFERASE PB2B2.05-RELATED"/>
    <property type="match status" value="1"/>
</dbReference>
<dbReference type="GO" id="GO:0005829">
    <property type="term" value="C:cytosol"/>
    <property type="evidence" value="ECO:0007669"/>
    <property type="project" value="TreeGrafter"/>
</dbReference>
<dbReference type="AlphaFoldDB" id="A0A853ALF4"/>
<dbReference type="GO" id="GO:0006598">
    <property type="term" value="P:polyamine catabolic process"/>
    <property type="evidence" value="ECO:0007669"/>
    <property type="project" value="TreeGrafter"/>
</dbReference>
<keyword evidence="1" id="KW-0808">Transferase</keyword>
<organism evidence="1 2">
    <name type="scientific">Saccharopolyspora hordei</name>
    <dbReference type="NCBI Taxonomy" id="1838"/>
    <lineage>
        <taxon>Bacteria</taxon>
        <taxon>Bacillati</taxon>
        <taxon>Actinomycetota</taxon>
        <taxon>Actinomycetes</taxon>
        <taxon>Pseudonocardiales</taxon>
        <taxon>Pseudonocardiaceae</taxon>
        <taxon>Saccharopolyspora</taxon>
    </lineage>
</organism>
<dbReference type="GO" id="GO:0033969">
    <property type="term" value="F:gamma-glutamyl-gamma-aminobutyrate hydrolase activity"/>
    <property type="evidence" value="ECO:0007669"/>
    <property type="project" value="TreeGrafter"/>
</dbReference>
<protein>
    <submittedName>
        <fullName evidence="1">Anthranilate synthase component 2/putative glutamine amidotransferase</fullName>
        <ecNumber evidence="1">4.1.3.27</ecNumber>
    </submittedName>
</protein>
<proteinExistence type="predicted"/>
<reference evidence="1 2" key="1">
    <citation type="submission" date="2020-07" db="EMBL/GenBank/DDBJ databases">
        <title>Sequencing the genomes of 1000 actinobacteria strains.</title>
        <authorList>
            <person name="Klenk H.-P."/>
        </authorList>
    </citation>
    <scope>NUCLEOTIDE SEQUENCE [LARGE SCALE GENOMIC DNA]</scope>
    <source>
        <strain evidence="1 2">DSM 44065</strain>
    </source>
</reference>
<gene>
    <name evidence="1" type="ORF">HNR68_004184</name>
</gene>
<dbReference type="Pfam" id="PF07722">
    <property type="entry name" value="Peptidase_C26"/>
    <property type="match status" value="1"/>
</dbReference>
<dbReference type="PANTHER" id="PTHR43235">
    <property type="entry name" value="GLUTAMINE AMIDOTRANSFERASE PB2B2.05-RELATED"/>
    <property type="match status" value="1"/>
</dbReference>
<comment type="caution">
    <text evidence="1">The sequence shown here is derived from an EMBL/GenBank/DDBJ whole genome shotgun (WGS) entry which is preliminary data.</text>
</comment>
<dbReference type="FunFam" id="3.40.50.880:FF:000030">
    <property type="entry name" value="Gamma-glutamyl-gamma-aminobutyrate hydrolase PuuD"/>
    <property type="match status" value="1"/>
</dbReference>
<dbReference type="SUPFAM" id="SSF52317">
    <property type="entry name" value="Class I glutamine amidotransferase-like"/>
    <property type="match status" value="1"/>
</dbReference>
<dbReference type="InterPro" id="IPR029062">
    <property type="entry name" value="Class_I_gatase-like"/>
</dbReference>
<dbReference type="CDD" id="cd01745">
    <property type="entry name" value="GATase1_2"/>
    <property type="match status" value="1"/>
</dbReference>
<keyword evidence="2" id="KW-1185">Reference proteome</keyword>
<keyword evidence="1" id="KW-0456">Lyase</keyword>
<accession>A0A853ALF4</accession>
<dbReference type="Gene3D" id="3.40.50.880">
    <property type="match status" value="1"/>
</dbReference>
<evidence type="ECO:0000313" key="2">
    <source>
        <dbReference type="Proteomes" id="UP000587002"/>
    </source>
</evidence>
<dbReference type="InterPro" id="IPR011697">
    <property type="entry name" value="Peptidase_C26"/>
</dbReference>
<dbReference type="InterPro" id="IPR044668">
    <property type="entry name" value="PuuD-like"/>
</dbReference>
<dbReference type="EMBL" id="JACCFJ010000001">
    <property type="protein sequence ID" value="NYI85554.1"/>
    <property type="molecule type" value="Genomic_DNA"/>
</dbReference>
<dbReference type="EC" id="4.1.3.27" evidence="1"/>
<name>A0A853ALF4_9PSEU</name>
<dbReference type="RefSeq" id="WP_179723443.1">
    <property type="nucleotide sequence ID" value="NZ_BAABFH010000001.1"/>
</dbReference>
<dbReference type="GO" id="GO:0004049">
    <property type="term" value="F:anthranilate synthase activity"/>
    <property type="evidence" value="ECO:0007669"/>
    <property type="project" value="UniProtKB-EC"/>
</dbReference>